<keyword evidence="1" id="KW-0378">Hydrolase</keyword>
<dbReference type="InterPro" id="IPR043504">
    <property type="entry name" value="Peptidase_S1_PA_chymotrypsin"/>
</dbReference>
<proteinExistence type="predicted"/>
<dbReference type="OrthoDB" id="1494872at2"/>
<reference evidence="1 2" key="1">
    <citation type="submission" date="2019-07" db="EMBL/GenBank/DDBJ databases">
        <authorList>
            <person name="Kim J."/>
        </authorList>
    </citation>
    <scope>NUCLEOTIDE SEQUENCE [LARGE SCALE GENOMIC DNA]</scope>
    <source>
        <strain evidence="1 2">MJ1a</strain>
    </source>
</reference>
<comment type="caution">
    <text evidence="1">The sequence shown here is derived from an EMBL/GenBank/DDBJ whole genome shotgun (WGS) entry which is preliminary data.</text>
</comment>
<evidence type="ECO:0000313" key="1">
    <source>
        <dbReference type="EMBL" id="TWR28614.1"/>
    </source>
</evidence>
<dbReference type="Proteomes" id="UP000318010">
    <property type="component" value="Unassembled WGS sequence"/>
</dbReference>
<sequence>MKMKTKLIVNVSLFATFLLTSKISFSQKKMDIDLNKWIPATLNIQISYSRSYEEADVYEQLRSGKINRDQAKKKFKEFDQNSLIEAGTAIFLKYNGRNMLVTAKHMLYKPQLTGNDPDALLSTVGKIILVENIYKPNYTVGVKIDGNNNMLMKRGSEKPFIMFSGMTNRFPLYMEYLESDKTGIKRDEDVAVVNLDDEMYCKGLLDVLKKRGYTPIALNDIDENCNLIKGQEIETLGYTEKSSVVFQKENKNIFWEGYAYVAPVFTRGTVAASTKSEKLIKGNIFVFHGNSGGPLVSNNKLVGIVQGYDSEVLSASPASQNYYIDGTPLFVKSNIVLGFIKRADEYFHQQSLQQNYNK</sequence>
<dbReference type="GO" id="GO:0008233">
    <property type="term" value="F:peptidase activity"/>
    <property type="evidence" value="ECO:0007669"/>
    <property type="project" value="UniProtKB-KW"/>
</dbReference>
<protein>
    <submittedName>
        <fullName evidence="1">Serine protease</fullName>
    </submittedName>
</protein>
<evidence type="ECO:0000313" key="2">
    <source>
        <dbReference type="Proteomes" id="UP000318010"/>
    </source>
</evidence>
<dbReference type="InterPro" id="IPR009003">
    <property type="entry name" value="Peptidase_S1_PA"/>
</dbReference>
<keyword evidence="1" id="KW-0645">Protease</keyword>
<name>A0A563UB95_9SPHI</name>
<keyword evidence="2" id="KW-1185">Reference proteome</keyword>
<accession>A0A563UB95</accession>
<organism evidence="1 2">
    <name type="scientific">Mucilaginibacter achroorhodeus</name>
    <dbReference type="NCBI Taxonomy" id="2599294"/>
    <lineage>
        <taxon>Bacteria</taxon>
        <taxon>Pseudomonadati</taxon>
        <taxon>Bacteroidota</taxon>
        <taxon>Sphingobacteriia</taxon>
        <taxon>Sphingobacteriales</taxon>
        <taxon>Sphingobacteriaceae</taxon>
        <taxon>Mucilaginibacter</taxon>
    </lineage>
</organism>
<dbReference type="EMBL" id="VOEI01000001">
    <property type="protein sequence ID" value="TWR28614.1"/>
    <property type="molecule type" value="Genomic_DNA"/>
</dbReference>
<dbReference type="RefSeq" id="WP_146269406.1">
    <property type="nucleotide sequence ID" value="NZ_VOEI01000001.1"/>
</dbReference>
<dbReference type="GO" id="GO:0006508">
    <property type="term" value="P:proteolysis"/>
    <property type="evidence" value="ECO:0007669"/>
    <property type="project" value="UniProtKB-KW"/>
</dbReference>
<dbReference type="Gene3D" id="2.40.10.10">
    <property type="entry name" value="Trypsin-like serine proteases"/>
    <property type="match status" value="2"/>
</dbReference>
<dbReference type="AlphaFoldDB" id="A0A563UB95"/>
<gene>
    <name evidence="1" type="ORF">FPZ42_05225</name>
</gene>
<dbReference type="SUPFAM" id="SSF50494">
    <property type="entry name" value="Trypsin-like serine proteases"/>
    <property type="match status" value="1"/>
</dbReference>